<dbReference type="InterPro" id="IPR011146">
    <property type="entry name" value="HIT-like"/>
</dbReference>
<proteinExistence type="predicted"/>
<dbReference type="PANTHER" id="PTHR23089">
    <property type="entry name" value="HISTIDINE TRIAD HIT PROTEIN"/>
    <property type="match status" value="1"/>
</dbReference>
<feature type="active site" description="Tele-AMP-histidine intermediate" evidence="1">
    <location>
        <position position="107"/>
    </location>
</feature>
<dbReference type="PROSITE" id="PS00892">
    <property type="entry name" value="HIT_1"/>
    <property type="match status" value="1"/>
</dbReference>
<dbReference type="RefSeq" id="WP_284324027.1">
    <property type="nucleotide sequence ID" value="NZ_BSPP01000004.1"/>
</dbReference>
<dbReference type="PRINTS" id="PR00332">
    <property type="entry name" value="HISTRIAD"/>
</dbReference>
<evidence type="ECO:0000256" key="2">
    <source>
        <dbReference type="PIRSR" id="PIRSR601310-3"/>
    </source>
</evidence>
<dbReference type="Pfam" id="PF01230">
    <property type="entry name" value="HIT"/>
    <property type="match status" value="1"/>
</dbReference>
<evidence type="ECO:0000313" key="6">
    <source>
        <dbReference type="Proteomes" id="UP001157355"/>
    </source>
</evidence>
<reference evidence="5 6" key="1">
    <citation type="journal article" date="2014" name="Int. J. Syst. Evol. Microbiol.">
        <title>Complete genome sequence of Corynebacterium casei LMG S-19264T (=DSM 44701T), isolated from a smear-ripened cheese.</title>
        <authorList>
            <consortium name="US DOE Joint Genome Institute (JGI-PGF)"/>
            <person name="Walter F."/>
            <person name="Albersmeier A."/>
            <person name="Kalinowski J."/>
            <person name="Ruckert C."/>
        </authorList>
    </citation>
    <scope>NUCLEOTIDE SEQUENCE [LARGE SCALE GENOMIC DNA]</scope>
    <source>
        <strain evidence="5 6">NBRC 111766</strain>
    </source>
</reference>
<dbReference type="Gene3D" id="3.30.428.10">
    <property type="entry name" value="HIT-like"/>
    <property type="match status" value="1"/>
</dbReference>
<gene>
    <name evidence="5" type="ORF">GCM10010873_07800</name>
</gene>
<comment type="caution">
    <text evidence="5">The sequence shown here is derived from an EMBL/GenBank/DDBJ whole genome shotgun (WGS) entry which is preliminary data.</text>
</comment>
<feature type="short sequence motif" description="Histidine triad motif" evidence="2 3">
    <location>
        <begin position="105"/>
        <end position="109"/>
    </location>
</feature>
<dbReference type="PROSITE" id="PS51084">
    <property type="entry name" value="HIT_2"/>
    <property type="match status" value="1"/>
</dbReference>
<dbReference type="Proteomes" id="UP001157355">
    <property type="component" value="Unassembled WGS sequence"/>
</dbReference>
<evidence type="ECO:0000256" key="3">
    <source>
        <dbReference type="PROSITE-ProRule" id="PRU00464"/>
    </source>
</evidence>
<evidence type="ECO:0000259" key="4">
    <source>
        <dbReference type="PROSITE" id="PS51084"/>
    </source>
</evidence>
<dbReference type="SUPFAM" id="SSF54197">
    <property type="entry name" value="HIT-like"/>
    <property type="match status" value="1"/>
</dbReference>
<name>A0AA37X271_9RHOB</name>
<dbReference type="InterPro" id="IPR001310">
    <property type="entry name" value="Histidine_triad_HIT"/>
</dbReference>
<dbReference type="GO" id="GO:0003824">
    <property type="term" value="F:catalytic activity"/>
    <property type="evidence" value="ECO:0007669"/>
    <property type="project" value="InterPro"/>
</dbReference>
<accession>A0AA37X271</accession>
<organism evidence="5 6">
    <name type="scientific">Cypionkella aquatica</name>
    <dbReference type="NCBI Taxonomy" id="1756042"/>
    <lineage>
        <taxon>Bacteria</taxon>
        <taxon>Pseudomonadati</taxon>
        <taxon>Pseudomonadota</taxon>
        <taxon>Alphaproteobacteria</taxon>
        <taxon>Rhodobacterales</taxon>
        <taxon>Paracoccaceae</taxon>
        <taxon>Cypionkella</taxon>
    </lineage>
</organism>
<feature type="domain" description="HIT" evidence="4">
    <location>
        <begin position="10"/>
        <end position="121"/>
    </location>
</feature>
<protein>
    <recommendedName>
        <fullName evidence="4">HIT domain-containing protein</fullName>
    </recommendedName>
</protein>
<dbReference type="AlphaFoldDB" id="A0AA37X271"/>
<dbReference type="InterPro" id="IPR036265">
    <property type="entry name" value="HIT-like_sf"/>
</dbReference>
<sequence>MPYAYDPQNIFARILRGEIPNKTVLETEHTLAFHDIAPHAPVHVLVIPKGPYATFDHFAAMASAEEIVDFHRACAKVCEIVGVAPGQGYRAITNAGAHGMQEVPHYHLHILGGKVMGPLIQR</sequence>
<dbReference type="InterPro" id="IPR019808">
    <property type="entry name" value="Histidine_triad_CS"/>
</dbReference>
<dbReference type="EMBL" id="BSPP01000004">
    <property type="protein sequence ID" value="GLS85806.1"/>
    <property type="molecule type" value="Genomic_DNA"/>
</dbReference>
<keyword evidence="6" id="KW-1185">Reference proteome</keyword>
<evidence type="ECO:0000313" key="5">
    <source>
        <dbReference type="EMBL" id="GLS85806.1"/>
    </source>
</evidence>
<evidence type="ECO:0000256" key="1">
    <source>
        <dbReference type="PIRSR" id="PIRSR601310-1"/>
    </source>
</evidence>